<name>A0AAQ3NEE8_VIGMU</name>
<dbReference type="AlphaFoldDB" id="A0AAQ3NEE8"/>
<keyword evidence="1" id="KW-0732">Signal</keyword>
<sequence length="127" mass="13116">MLGSQLISTAAICLAHLSTSSGVSYIAHVKLEAISSGVSFGSSNSCGLTSVRQNPSCSGLHPNLLATSHRPALLKVLYIDFLFGLLYCPSSTPASPGGKCKLNLESTSSTSLSDSASFSELMTDSNN</sequence>
<dbReference type="EMBL" id="CP144695">
    <property type="protein sequence ID" value="WVZ08669.1"/>
    <property type="molecule type" value="Genomic_DNA"/>
</dbReference>
<evidence type="ECO:0008006" key="4">
    <source>
        <dbReference type="Google" id="ProtNLM"/>
    </source>
</evidence>
<keyword evidence="3" id="KW-1185">Reference proteome</keyword>
<organism evidence="2 3">
    <name type="scientific">Vigna mungo</name>
    <name type="common">Black gram</name>
    <name type="synonym">Phaseolus mungo</name>
    <dbReference type="NCBI Taxonomy" id="3915"/>
    <lineage>
        <taxon>Eukaryota</taxon>
        <taxon>Viridiplantae</taxon>
        <taxon>Streptophyta</taxon>
        <taxon>Embryophyta</taxon>
        <taxon>Tracheophyta</taxon>
        <taxon>Spermatophyta</taxon>
        <taxon>Magnoliopsida</taxon>
        <taxon>eudicotyledons</taxon>
        <taxon>Gunneridae</taxon>
        <taxon>Pentapetalae</taxon>
        <taxon>rosids</taxon>
        <taxon>fabids</taxon>
        <taxon>Fabales</taxon>
        <taxon>Fabaceae</taxon>
        <taxon>Papilionoideae</taxon>
        <taxon>50 kb inversion clade</taxon>
        <taxon>NPAAA clade</taxon>
        <taxon>indigoferoid/millettioid clade</taxon>
        <taxon>Phaseoleae</taxon>
        <taxon>Vigna</taxon>
    </lineage>
</organism>
<feature type="signal peptide" evidence="1">
    <location>
        <begin position="1"/>
        <end position="22"/>
    </location>
</feature>
<protein>
    <recommendedName>
        <fullName evidence="4">Secreted protein</fullName>
    </recommendedName>
</protein>
<dbReference type="Proteomes" id="UP001374535">
    <property type="component" value="Chromosome 6"/>
</dbReference>
<feature type="chain" id="PRO_5042871402" description="Secreted protein" evidence="1">
    <location>
        <begin position="23"/>
        <end position="127"/>
    </location>
</feature>
<evidence type="ECO:0000313" key="3">
    <source>
        <dbReference type="Proteomes" id="UP001374535"/>
    </source>
</evidence>
<proteinExistence type="predicted"/>
<evidence type="ECO:0000256" key="1">
    <source>
        <dbReference type="SAM" id="SignalP"/>
    </source>
</evidence>
<gene>
    <name evidence="2" type="ORF">V8G54_022015</name>
</gene>
<reference evidence="2 3" key="1">
    <citation type="journal article" date="2023" name="Life. Sci Alliance">
        <title>Evolutionary insights into 3D genome organization and epigenetic landscape of Vigna mungo.</title>
        <authorList>
            <person name="Junaid A."/>
            <person name="Singh B."/>
            <person name="Bhatia S."/>
        </authorList>
    </citation>
    <scope>NUCLEOTIDE SEQUENCE [LARGE SCALE GENOMIC DNA]</scope>
    <source>
        <strain evidence="2">Urdbean</strain>
    </source>
</reference>
<evidence type="ECO:0000313" key="2">
    <source>
        <dbReference type="EMBL" id="WVZ08669.1"/>
    </source>
</evidence>
<accession>A0AAQ3NEE8</accession>